<dbReference type="InterPro" id="IPR036390">
    <property type="entry name" value="WH_DNA-bd_sf"/>
</dbReference>
<dbReference type="SUPFAM" id="SSF46785">
    <property type="entry name" value="Winged helix' DNA-binding domain"/>
    <property type="match status" value="1"/>
</dbReference>
<dbReference type="PANTHER" id="PTHR33164">
    <property type="entry name" value="TRANSCRIPTIONAL REGULATOR, MARR FAMILY"/>
    <property type="match status" value="1"/>
</dbReference>
<dbReference type="PROSITE" id="PS50995">
    <property type="entry name" value="HTH_MARR_2"/>
    <property type="match status" value="1"/>
</dbReference>
<comment type="caution">
    <text evidence="2">The sequence shown here is derived from an EMBL/GenBank/DDBJ whole genome shotgun (WGS) entry which is preliminary data.</text>
</comment>
<dbReference type="InterPro" id="IPR000835">
    <property type="entry name" value="HTH_MarR-typ"/>
</dbReference>
<dbReference type="AlphaFoldDB" id="A0A917X6P9"/>
<organism evidence="2 3">
    <name type="scientific">Dactylosporangium sucinum</name>
    <dbReference type="NCBI Taxonomy" id="1424081"/>
    <lineage>
        <taxon>Bacteria</taxon>
        <taxon>Bacillati</taxon>
        <taxon>Actinomycetota</taxon>
        <taxon>Actinomycetes</taxon>
        <taxon>Micromonosporales</taxon>
        <taxon>Micromonosporaceae</taxon>
        <taxon>Dactylosporangium</taxon>
    </lineage>
</organism>
<protein>
    <recommendedName>
        <fullName evidence="1">HTH marR-type domain-containing protein</fullName>
    </recommendedName>
</protein>
<name>A0A917X6P9_9ACTN</name>
<evidence type="ECO:0000259" key="1">
    <source>
        <dbReference type="PROSITE" id="PS50995"/>
    </source>
</evidence>
<dbReference type="PRINTS" id="PR00598">
    <property type="entry name" value="HTHMARR"/>
</dbReference>
<evidence type="ECO:0000313" key="3">
    <source>
        <dbReference type="Proteomes" id="UP000642070"/>
    </source>
</evidence>
<evidence type="ECO:0000313" key="2">
    <source>
        <dbReference type="EMBL" id="GGM80322.1"/>
    </source>
</evidence>
<dbReference type="Proteomes" id="UP000642070">
    <property type="component" value="Unassembled WGS sequence"/>
</dbReference>
<keyword evidence="3" id="KW-1185">Reference proteome</keyword>
<feature type="domain" description="HTH marR-type" evidence="1">
    <location>
        <begin position="17"/>
        <end position="149"/>
    </location>
</feature>
<dbReference type="InterPro" id="IPR039422">
    <property type="entry name" value="MarR/SlyA-like"/>
</dbReference>
<dbReference type="SMART" id="SM00347">
    <property type="entry name" value="HTH_MARR"/>
    <property type="match status" value="1"/>
</dbReference>
<accession>A0A917X6P9</accession>
<reference evidence="2" key="1">
    <citation type="journal article" date="2014" name="Int. J. Syst. Evol. Microbiol.">
        <title>Complete genome sequence of Corynebacterium casei LMG S-19264T (=DSM 44701T), isolated from a smear-ripened cheese.</title>
        <authorList>
            <consortium name="US DOE Joint Genome Institute (JGI-PGF)"/>
            <person name="Walter F."/>
            <person name="Albersmeier A."/>
            <person name="Kalinowski J."/>
            <person name="Ruckert C."/>
        </authorList>
    </citation>
    <scope>NUCLEOTIDE SEQUENCE</scope>
    <source>
        <strain evidence="2">JCM 19831</strain>
    </source>
</reference>
<dbReference type="InterPro" id="IPR036388">
    <property type="entry name" value="WH-like_DNA-bd_sf"/>
</dbReference>
<dbReference type="PANTHER" id="PTHR33164:SF43">
    <property type="entry name" value="HTH-TYPE TRANSCRIPTIONAL REPRESSOR YETL"/>
    <property type="match status" value="1"/>
</dbReference>
<sequence length="161" mass="17841">MTNARGTIAGVSESTLSRRPTRLLSLAAMHADRRVNEGLATADARKWHYAVLSTLEQFGPASQAELSQRTGIYRSDLVAVINELTERGQVDRSPNPADRRQNVITLTEAGHRQLLALDELLAAAERDVLAPLTDAEREQLVDLLTRLVRHHGSWDGNTLRK</sequence>
<dbReference type="Gene3D" id="1.10.10.10">
    <property type="entry name" value="Winged helix-like DNA-binding domain superfamily/Winged helix DNA-binding domain"/>
    <property type="match status" value="1"/>
</dbReference>
<dbReference type="GO" id="GO:0003700">
    <property type="term" value="F:DNA-binding transcription factor activity"/>
    <property type="evidence" value="ECO:0007669"/>
    <property type="project" value="InterPro"/>
</dbReference>
<dbReference type="Pfam" id="PF12802">
    <property type="entry name" value="MarR_2"/>
    <property type="match status" value="1"/>
</dbReference>
<dbReference type="EMBL" id="BMPI01000083">
    <property type="protein sequence ID" value="GGM80322.1"/>
    <property type="molecule type" value="Genomic_DNA"/>
</dbReference>
<reference evidence="2" key="2">
    <citation type="submission" date="2020-09" db="EMBL/GenBank/DDBJ databases">
        <authorList>
            <person name="Sun Q."/>
            <person name="Ohkuma M."/>
        </authorList>
    </citation>
    <scope>NUCLEOTIDE SEQUENCE</scope>
    <source>
        <strain evidence="2">JCM 19831</strain>
    </source>
</reference>
<gene>
    <name evidence="2" type="ORF">GCM10007977_097240</name>
</gene>
<proteinExistence type="predicted"/>
<dbReference type="GO" id="GO:0006950">
    <property type="term" value="P:response to stress"/>
    <property type="evidence" value="ECO:0007669"/>
    <property type="project" value="TreeGrafter"/>
</dbReference>